<dbReference type="InterPro" id="IPR018958">
    <property type="entry name" value="Knr4/Smi1-like_dom"/>
</dbReference>
<dbReference type="InterPro" id="IPR037883">
    <property type="entry name" value="Knr4/Smi1-like_sf"/>
</dbReference>
<evidence type="ECO:0000313" key="3">
    <source>
        <dbReference type="Proteomes" id="UP000662747"/>
    </source>
</evidence>
<dbReference type="Proteomes" id="UP000662747">
    <property type="component" value="Chromosome"/>
</dbReference>
<sequence>MTMEEMLAEISRAHFPHPPATIEQIAAFESQVGWRLDADLRAFYLHCDGAELFNPLPDANYSILSLAEILRARVAIWGRDEDSAGPASWYAIVDCQDTDFVLVDVAQQETGRYPLLDAYHGTYPQVRQIAASFSEFLERALTSGDQFFWLKK</sequence>
<proteinExistence type="predicted"/>
<reference evidence="2 3" key="1">
    <citation type="submission" date="2021-02" db="EMBL/GenBank/DDBJ databases">
        <title>De Novo genome assembly of isolated myxobacteria.</title>
        <authorList>
            <person name="Stevens D.C."/>
        </authorList>
    </citation>
    <scope>NUCLEOTIDE SEQUENCE [LARGE SCALE GENOMIC DNA]</scope>
    <source>
        <strain evidence="3">SCPEA02</strain>
    </source>
</reference>
<dbReference type="SMART" id="SM00860">
    <property type="entry name" value="SMI1_KNR4"/>
    <property type="match status" value="1"/>
</dbReference>
<accession>A0ABX7NLN7</accession>
<evidence type="ECO:0000259" key="1">
    <source>
        <dbReference type="SMART" id="SM00860"/>
    </source>
</evidence>
<evidence type="ECO:0000313" key="2">
    <source>
        <dbReference type="EMBL" id="QSQ19303.1"/>
    </source>
</evidence>
<dbReference type="Pfam" id="PF09346">
    <property type="entry name" value="SMI1_KNR4"/>
    <property type="match status" value="1"/>
</dbReference>
<dbReference type="SUPFAM" id="SSF160631">
    <property type="entry name" value="SMI1/KNR4-like"/>
    <property type="match status" value="1"/>
</dbReference>
<dbReference type="RefSeq" id="WP_206720890.1">
    <property type="nucleotide sequence ID" value="NZ_CP071090.1"/>
</dbReference>
<keyword evidence="3" id="KW-1185">Reference proteome</keyword>
<dbReference type="EMBL" id="CP071090">
    <property type="protein sequence ID" value="QSQ19303.1"/>
    <property type="molecule type" value="Genomic_DNA"/>
</dbReference>
<feature type="domain" description="Knr4/Smi1-like" evidence="1">
    <location>
        <begin position="19"/>
        <end position="139"/>
    </location>
</feature>
<protein>
    <submittedName>
        <fullName evidence="2">SMI1/KNR4 family protein</fullName>
    </submittedName>
</protein>
<organism evidence="2 3">
    <name type="scientific">Pyxidicoccus parkwayensis</name>
    <dbReference type="NCBI Taxonomy" id="2813578"/>
    <lineage>
        <taxon>Bacteria</taxon>
        <taxon>Pseudomonadati</taxon>
        <taxon>Myxococcota</taxon>
        <taxon>Myxococcia</taxon>
        <taxon>Myxococcales</taxon>
        <taxon>Cystobacterineae</taxon>
        <taxon>Myxococcaceae</taxon>
        <taxon>Pyxidicoccus</taxon>
    </lineage>
</organism>
<dbReference type="Gene3D" id="3.40.1580.10">
    <property type="entry name" value="SMI1/KNR4-like"/>
    <property type="match status" value="1"/>
</dbReference>
<gene>
    <name evidence="2" type="ORF">JY651_28650</name>
</gene>
<name>A0ABX7NLN7_9BACT</name>